<keyword evidence="5" id="KW-1185">Reference proteome</keyword>
<gene>
    <name evidence="4" type="ORF">CR513_24616</name>
</gene>
<dbReference type="EMBL" id="QJKJ01004684">
    <property type="protein sequence ID" value="RDX93163.1"/>
    <property type="molecule type" value="Genomic_DNA"/>
</dbReference>
<dbReference type="OrthoDB" id="695705at2759"/>
<dbReference type="AlphaFoldDB" id="A0A371GRX8"/>
<evidence type="ECO:0000256" key="1">
    <source>
        <dbReference type="SAM" id="MobiDB-lite"/>
    </source>
</evidence>
<dbReference type="PANTHER" id="PTHR35046">
    <property type="entry name" value="ZINC KNUCKLE (CCHC-TYPE) FAMILY PROTEIN"/>
    <property type="match status" value="1"/>
</dbReference>
<feature type="non-terminal residue" evidence="4">
    <location>
        <position position="452"/>
    </location>
</feature>
<evidence type="ECO:0000313" key="4">
    <source>
        <dbReference type="EMBL" id="RDX93163.1"/>
    </source>
</evidence>
<evidence type="ECO:0000256" key="2">
    <source>
        <dbReference type="SAM" id="Phobius"/>
    </source>
</evidence>
<feature type="compositionally biased region" description="Basic and acidic residues" evidence="1">
    <location>
        <begin position="112"/>
        <end position="124"/>
    </location>
</feature>
<dbReference type="InterPro" id="IPR036875">
    <property type="entry name" value="Znf_CCHC_sf"/>
</dbReference>
<reference evidence="4" key="1">
    <citation type="submission" date="2018-05" db="EMBL/GenBank/DDBJ databases">
        <title>Draft genome of Mucuna pruriens seed.</title>
        <authorList>
            <person name="Nnadi N.E."/>
            <person name="Vos R."/>
            <person name="Hasami M.H."/>
            <person name="Devisetty U.K."/>
            <person name="Aguiy J.C."/>
        </authorList>
    </citation>
    <scope>NUCLEOTIDE SEQUENCE [LARGE SCALE GENOMIC DNA]</scope>
    <source>
        <strain evidence="4">JCA_2017</strain>
    </source>
</reference>
<dbReference type="Proteomes" id="UP000257109">
    <property type="component" value="Unassembled WGS sequence"/>
</dbReference>
<dbReference type="GO" id="GO:0008270">
    <property type="term" value="F:zinc ion binding"/>
    <property type="evidence" value="ECO:0007669"/>
    <property type="project" value="InterPro"/>
</dbReference>
<evidence type="ECO:0000313" key="5">
    <source>
        <dbReference type="Proteomes" id="UP000257109"/>
    </source>
</evidence>
<keyword evidence="2" id="KW-0472">Membrane</keyword>
<dbReference type="GO" id="GO:0003676">
    <property type="term" value="F:nucleic acid binding"/>
    <property type="evidence" value="ECO:0007669"/>
    <property type="project" value="InterPro"/>
</dbReference>
<proteinExistence type="predicted"/>
<dbReference type="PANTHER" id="PTHR35046:SF9">
    <property type="entry name" value="RNA-DIRECTED DNA POLYMERASE"/>
    <property type="match status" value="1"/>
</dbReference>
<feature type="domain" description="CCHC-type" evidence="3">
    <location>
        <begin position="205"/>
        <end position="221"/>
    </location>
</feature>
<protein>
    <recommendedName>
        <fullName evidence="3">CCHC-type domain-containing protein</fullName>
    </recommendedName>
</protein>
<comment type="caution">
    <text evidence="4">The sequence shown here is derived from an EMBL/GenBank/DDBJ whole genome shotgun (WGS) entry which is preliminary data.</text>
</comment>
<dbReference type="SMART" id="SM00343">
    <property type="entry name" value="ZnF_C2HC"/>
    <property type="match status" value="1"/>
</dbReference>
<accession>A0A371GRX8</accession>
<feature type="non-terminal residue" evidence="4">
    <location>
        <position position="1"/>
    </location>
</feature>
<keyword evidence="2" id="KW-0812">Transmembrane</keyword>
<evidence type="ECO:0000259" key="3">
    <source>
        <dbReference type="SMART" id="SM00343"/>
    </source>
</evidence>
<organism evidence="4 5">
    <name type="scientific">Mucuna pruriens</name>
    <name type="common">Velvet bean</name>
    <name type="synonym">Dolichos pruriens</name>
    <dbReference type="NCBI Taxonomy" id="157652"/>
    <lineage>
        <taxon>Eukaryota</taxon>
        <taxon>Viridiplantae</taxon>
        <taxon>Streptophyta</taxon>
        <taxon>Embryophyta</taxon>
        <taxon>Tracheophyta</taxon>
        <taxon>Spermatophyta</taxon>
        <taxon>Magnoliopsida</taxon>
        <taxon>eudicotyledons</taxon>
        <taxon>Gunneridae</taxon>
        <taxon>Pentapetalae</taxon>
        <taxon>rosids</taxon>
        <taxon>fabids</taxon>
        <taxon>Fabales</taxon>
        <taxon>Fabaceae</taxon>
        <taxon>Papilionoideae</taxon>
        <taxon>50 kb inversion clade</taxon>
        <taxon>NPAAA clade</taxon>
        <taxon>indigoferoid/millettioid clade</taxon>
        <taxon>Phaseoleae</taxon>
        <taxon>Mucuna</taxon>
    </lineage>
</organism>
<feature type="transmembrane region" description="Helical" evidence="2">
    <location>
        <begin position="414"/>
        <end position="436"/>
    </location>
</feature>
<dbReference type="InterPro" id="IPR001878">
    <property type="entry name" value="Znf_CCHC"/>
</dbReference>
<dbReference type="SUPFAM" id="SSF57756">
    <property type="entry name" value="Retrovirus zinc finger-like domains"/>
    <property type="match status" value="1"/>
</dbReference>
<feature type="region of interest" description="Disordered" evidence="1">
    <location>
        <begin position="86"/>
        <end position="124"/>
    </location>
</feature>
<keyword evidence="2" id="KW-1133">Transmembrane helix</keyword>
<sequence length="452" mass="51188">VGSTGRSRLGSHFVVATRVKFFFLPAFKTVPCKIVSFGIRALPLEISILIMSREEGERDVDLKLFIKVFQEQFKVVNAKLDDLQPIPRYRSPTSQHNDDEEEEEVYSNGRYNENERRRRGEPRRDNYLGNIKMTIPAFQGKNDPKLYLEWERKVEHVFDCHKYLEEKKNSTTVTNPKDDVIAKFSNVPSKGNIDIDTSYRSHDIKCFMCQGADHIASQCPNKRAMIVMDNGEVESESSRDDEMPPLEDCSDMEVAKPVDGVVLDTRRALSIQPKEDGDVESCEHTSHTRCLVQGKVCSMILDGGSCTNVASTIIVEKINLKTTEKLSTLDTKKFQIPLKGVKTLSGGFIGDATEQTRTIFQRHLSFISNWSSLSLISISPASSCKLKTLSSSMQIHHPDPQHQRTHHHQCHFPAVFFFLIILLSCLNCGPFIYLLCQLQSSAVFAIGEIRIR</sequence>
<name>A0A371GRX8_MUCPR</name>